<dbReference type="Proteomes" id="UP001154282">
    <property type="component" value="Unassembled WGS sequence"/>
</dbReference>
<dbReference type="Gene3D" id="1.20.1280.50">
    <property type="match status" value="1"/>
</dbReference>
<dbReference type="EMBL" id="CAMGYJ010000008">
    <property type="protein sequence ID" value="CAI0458363.1"/>
    <property type="molecule type" value="Genomic_DNA"/>
</dbReference>
<organism evidence="3 4">
    <name type="scientific">Linum tenue</name>
    <dbReference type="NCBI Taxonomy" id="586396"/>
    <lineage>
        <taxon>Eukaryota</taxon>
        <taxon>Viridiplantae</taxon>
        <taxon>Streptophyta</taxon>
        <taxon>Embryophyta</taxon>
        <taxon>Tracheophyta</taxon>
        <taxon>Spermatophyta</taxon>
        <taxon>Magnoliopsida</taxon>
        <taxon>eudicotyledons</taxon>
        <taxon>Gunneridae</taxon>
        <taxon>Pentapetalae</taxon>
        <taxon>rosids</taxon>
        <taxon>fabids</taxon>
        <taxon>Malpighiales</taxon>
        <taxon>Linaceae</taxon>
        <taxon>Linum</taxon>
    </lineage>
</organism>
<evidence type="ECO:0000256" key="1">
    <source>
        <dbReference type="SAM" id="MobiDB-lite"/>
    </source>
</evidence>
<gene>
    <name evidence="3" type="ORF">LITE_LOCUS33497</name>
</gene>
<evidence type="ECO:0000313" key="4">
    <source>
        <dbReference type="Proteomes" id="UP001154282"/>
    </source>
</evidence>
<dbReference type="SMART" id="SM00256">
    <property type="entry name" value="FBOX"/>
    <property type="match status" value="2"/>
</dbReference>
<dbReference type="CDD" id="cd22160">
    <property type="entry name" value="F-box_AtFBL13-like"/>
    <property type="match status" value="2"/>
</dbReference>
<dbReference type="PROSITE" id="PS50181">
    <property type="entry name" value="FBOX"/>
    <property type="match status" value="2"/>
</dbReference>
<keyword evidence="4" id="KW-1185">Reference proteome</keyword>
<dbReference type="AlphaFoldDB" id="A0AAV0NJF0"/>
<dbReference type="InterPro" id="IPR032675">
    <property type="entry name" value="LRR_dom_sf"/>
</dbReference>
<protein>
    <recommendedName>
        <fullName evidence="2">F-box domain-containing protein</fullName>
    </recommendedName>
</protein>
<dbReference type="SUPFAM" id="SSF52058">
    <property type="entry name" value="L domain-like"/>
    <property type="match status" value="1"/>
</dbReference>
<name>A0AAV0NJF0_9ROSI</name>
<reference evidence="3" key="1">
    <citation type="submission" date="2022-08" db="EMBL/GenBank/DDBJ databases">
        <authorList>
            <person name="Gutierrez-Valencia J."/>
        </authorList>
    </citation>
    <scope>NUCLEOTIDE SEQUENCE</scope>
</reference>
<accession>A0AAV0NJF0</accession>
<evidence type="ECO:0000313" key="3">
    <source>
        <dbReference type="EMBL" id="CAI0458363.1"/>
    </source>
</evidence>
<dbReference type="PANTHER" id="PTHR31639:SF312">
    <property type="entry name" value="CYCLIN-LIKE F-BOX"/>
    <property type="match status" value="1"/>
</dbReference>
<dbReference type="InterPro" id="IPR001810">
    <property type="entry name" value="F-box_dom"/>
</dbReference>
<comment type="caution">
    <text evidence="3">The sequence shown here is derived from an EMBL/GenBank/DDBJ whole genome shotgun (WGS) entry which is preliminary data.</text>
</comment>
<feature type="domain" description="F-box" evidence="2">
    <location>
        <begin position="20"/>
        <end position="73"/>
    </location>
</feature>
<dbReference type="Gene3D" id="3.80.10.10">
    <property type="entry name" value="Ribonuclease Inhibitor"/>
    <property type="match status" value="1"/>
</dbReference>
<feature type="region of interest" description="Disordered" evidence="1">
    <location>
        <begin position="1"/>
        <end position="20"/>
    </location>
</feature>
<sequence>MDVPGPGNKKVCRSDGGDDGDRISSLPQSLIEHILTFLPLREAVKTSILSSAWRHKWVNRPSLVFDDRFWTPFPVVETSAQYYATYGVVPRTIDRLISDVFRVLCYHKGPLREFSLSIPQLSSYPALVDQILLSLHEKCVEKLCIEIDGCKLPSRLFSFRQLKKLQLLACTFTSSRISFDQFSALTCLDLRLTKFPDVAGVSLAIRCPLLSSLIMMDFGSAFNRLDILIEASSLSLFHFVGSFSSLLVKEAPLLKDVTVYRTVSFVDLPRNKDEPTNFVKLCGGCPAVERLSVAMWLFVNKSIRSSEGGDRISSLPQSLIEHILTFLPLREAAKASVLSTAWRDKWVNLPSLIFDDRFWTPFPVVETSAQYYATYGSVPNTIDKLVLNVFRVLCYHRGPLRGFSLSISQLRSYPAHVDQILFSLYGKPIESLCIAIDGYKLPSRLFSFRQLKKLQLFGCVFTSSKISFEEFSMLTCLDLRSVKFPDVAGVSLTIGCPMLSALIMHDCGSAFNRLDIVIEAPSLGLLHCVGSFSSLWVKEAPLLKDVTVYQTASFAGHPRSNGPSNLMKLCGGCPAIERLSLAFQLFKLILQPDPAVNLMMLRQLKMTEVCLSFYQDMWSVVILIQLFPNLQELIITTTAGANQKEVISLPKKKLDKTREYIASRLEKVELNKLQGVRYELRFIRWLLSATPKLVKMGITLSANIEPSHQIQTLKELNGFQRASSTAQIIFK</sequence>
<dbReference type="InterPro" id="IPR053781">
    <property type="entry name" value="F-box_AtFBL13-like"/>
</dbReference>
<dbReference type="InterPro" id="IPR006566">
    <property type="entry name" value="FBD"/>
</dbReference>
<dbReference type="InterPro" id="IPR036047">
    <property type="entry name" value="F-box-like_dom_sf"/>
</dbReference>
<dbReference type="Pfam" id="PF00646">
    <property type="entry name" value="F-box"/>
    <property type="match status" value="2"/>
</dbReference>
<dbReference type="Pfam" id="PF24758">
    <property type="entry name" value="LRR_At5g56370"/>
    <property type="match status" value="2"/>
</dbReference>
<dbReference type="SMART" id="SM00579">
    <property type="entry name" value="FBD"/>
    <property type="match status" value="1"/>
</dbReference>
<dbReference type="InterPro" id="IPR055411">
    <property type="entry name" value="LRR_FXL15/At3g58940/PEG3-like"/>
</dbReference>
<feature type="domain" description="F-box" evidence="2">
    <location>
        <begin position="309"/>
        <end position="362"/>
    </location>
</feature>
<evidence type="ECO:0000259" key="2">
    <source>
        <dbReference type="PROSITE" id="PS50181"/>
    </source>
</evidence>
<dbReference type="PANTHER" id="PTHR31639">
    <property type="entry name" value="F-BOX PROTEIN-LIKE"/>
    <property type="match status" value="1"/>
</dbReference>
<dbReference type="SUPFAM" id="SSF81383">
    <property type="entry name" value="F-box domain"/>
    <property type="match status" value="2"/>
</dbReference>
<proteinExistence type="predicted"/>